<dbReference type="SUPFAM" id="SSF55681">
    <property type="entry name" value="Class II aaRS and biotin synthetases"/>
    <property type="match status" value="1"/>
</dbReference>
<gene>
    <name evidence="5" type="ORF">AVDCRST_MAG25-2763</name>
</gene>
<dbReference type="InterPro" id="IPR004408">
    <property type="entry name" value="Biotin_CoA_COase_ligase"/>
</dbReference>
<dbReference type="InterPro" id="IPR003142">
    <property type="entry name" value="BPL_C"/>
</dbReference>
<keyword evidence="1 5" id="KW-0436">Ligase</keyword>
<feature type="domain" description="BPL/LPL catalytic" evidence="4">
    <location>
        <begin position="12"/>
        <end position="214"/>
    </location>
</feature>
<dbReference type="EC" id="6.3.4.15" evidence="3"/>
<dbReference type="GO" id="GO:0004077">
    <property type="term" value="F:biotin--[biotin carboxyl-carrier protein] ligase activity"/>
    <property type="evidence" value="ECO:0007669"/>
    <property type="project" value="UniProtKB-EC"/>
</dbReference>
<dbReference type="Pfam" id="PF03099">
    <property type="entry name" value="BPL_LplA_LipB"/>
    <property type="match status" value="1"/>
</dbReference>
<dbReference type="Gene3D" id="2.30.30.100">
    <property type="match status" value="1"/>
</dbReference>
<dbReference type="EMBL" id="CADCVI010000183">
    <property type="protein sequence ID" value="CAA9480977.1"/>
    <property type="molecule type" value="Genomic_DNA"/>
</dbReference>
<dbReference type="PANTHER" id="PTHR12835">
    <property type="entry name" value="BIOTIN PROTEIN LIGASE"/>
    <property type="match status" value="1"/>
</dbReference>
<proteinExistence type="predicted"/>
<evidence type="ECO:0000256" key="3">
    <source>
        <dbReference type="ARBA" id="ARBA00024227"/>
    </source>
</evidence>
<dbReference type="PANTHER" id="PTHR12835:SF5">
    <property type="entry name" value="BIOTIN--PROTEIN LIGASE"/>
    <property type="match status" value="1"/>
</dbReference>
<dbReference type="CDD" id="cd16442">
    <property type="entry name" value="BPL"/>
    <property type="match status" value="1"/>
</dbReference>
<keyword evidence="2" id="KW-0092">Biotin</keyword>
<dbReference type="Gene3D" id="3.30.930.10">
    <property type="entry name" value="Bira Bifunctional Protein, Domain 2"/>
    <property type="match status" value="1"/>
</dbReference>
<evidence type="ECO:0000259" key="4">
    <source>
        <dbReference type="PROSITE" id="PS51733"/>
    </source>
</evidence>
<name>A0A6J4RU10_9ACTN</name>
<accession>A0A6J4RU10</accession>
<dbReference type="PROSITE" id="PS51733">
    <property type="entry name" value="BPL_LPL_CATALYTIC"/>
    <property type="match status" value="1"/>
</dbReference>
<dbReference type="NCBIfam" id="TIGR00121">
    <property type="entry name" value="birA_ligase"/>
    <property type="match status" value="1"/>
</dbReference>
<sequence length="284" mass="30120">MSGLSREAIENLGSPLAVRVDFHEEIVSTQERGRELAHAGAQHGTLVLSEIQKGGRGRLGRRWGSPRGGLWMSLVLRPSLPARFAPRITQTAAVGVAKALWGLGVEARIKWPNDLLVTGPDDGAGRKVCGILAESSADNAPVAAKSVGPGGAGERAIDFVVLGVGLNANLDPGDLDVPDREVATLRSELGRDVDLTALLGNILRSLDAELGRIRDFGAVLDDWRALNCTLGRSVRVTRFGEVIQGRAVDLTEEGGLLIERSPGSGLVEVFEGEVEHLRHDEGTG</sequence>
<dbReference type="GO" id="GO:0005737">
    <property type="term" value="C:cytoplasm"/>
    <property type="evidence" value="ECO:0007669"/>
    <property type="project" value="TreeGrafter"/>
</dbReference>
<reference evidence="5" key="1">
    <citation type="submission" date="2020-02" db="EMBL/GenBank/DDBJ databases">
        <authorList>
            <person name="Meier V. D."/>
        </authorList>
    </citation>
    <scope>NUCLEOTIDE SEQUENCE</scope>
    <source>
        <strain evidence="5">AVDCRST_MAG25</strain>
    </source>
</reference>
<evidence type="ECO:0000313" key="5">
    <source>
        <dbReference type="EMBL" id="CAA9480977.1"/>
    </source>
</evidence>
<organism evidence="5">
    <name type="scientific">uncultured Rubrobacteraceae bacterium</name>
    <dbReference type="NCBI Taxonomy" id="349277"/>
    <lineage>
        <taxon>Bacteria</taxon>
        <taxon>Bacillati</taxon>
        <taxon>Actinomycetota</taxon>
        <taxon>Rubrobacteria</taxon>
        <taxon>Rubrobacterales</taxon>
        <taxon>Rubrobacteraceae</taxon>
        <taxon>environmental samples</taxon>
    </lineage>
</organism>
<dbReference type="InterPro" id="IPR045864">
    <property type="entry name" value="aa-tRNA-synth_II/BPL/LPL"/>
</dbReference>
<evidence type="ECO:0000256" key="1">
    <source>
        <dbReference type="ARBA" id="ARBA00022598"/>
    </source>
</evidence>
<dbReference type="AlphaFoldDB" id="A0A6J4RU10"/>
<protein>
    <recommendedName>
        <fullName evidence="3">biotin--[biotin carboxyl-carrier protein] ligase</fullName>
        <ecNumber evidence="3">6.3.4.15</ecNumber>
    </recommendedName>
</protein>
<dbReference type="InterPro" id="IPR004143">
    <property type="entry name" value="BPL_LPL_catalytic"/>
</dbReference>
<evidence type="ECO:0000256" key="2">
    <source>
        <dbReference type="ARBA" id="ARBA00023267"/>
    </source>
</evidence>
<dbReference type="Pfam" id="PF02237">
    <property type="entry name" value="BPL_C"/>
    <property type="match status" value="1"/>
</dbReference>